<proteinExistence type="predicted"/>
<dbReference type="AlphaFoldDB" id="A0A5P6AA78"/>
<name>A0A5P6AA78_RAOPL</name>
<gene>
    <name evidence="1" type="ORF">DMB90_16375</name>
</gene>
<reference evidence="1" key="1">
    <citation type="submission" date="2018-05" db="EMBL/GenBank/DDBJ databases">
        <title>Bacterial isolates from healthy term breastfed infants carrying antibiotic resistance genes.</title>
        <authorList>
            <person name="Casaburi G."/>
        </authorList>
    </citation>
    <scope>NUCLEOTIDE SEQUENCE [LARGE SCALE GENOMIC DNA]</scope>
    <source>
        <strain evidence="1">7084_4</strain>
    </source>
</reference>
<dbReference type="EMBL" id="CP029752">
    <property type="protein sequence ID" value="QFG76860.1"/>
    <property type="molecule type" value="Genomic_DNA"/>
</dbReference>
<accession>A0A5P6AA78</accession>
<sequence length="62" mass="7131">MVIILLLLLRLKLFDGLSIATKIDKRTRLNFIRDNPLIVEYFLIMDADCAAVQCLFLACDFP</sequence>
<protein>
    <submittedName>
        <fullName evidence="1">Uncharacterized protein</fullName>
    </submittedName>
</protein>
<evidence type="ECO:0000313" key="1">
    <source>
        <dbReference type="EMBL" id="QFG76860.1"/>
    </source>
</evidence>
<organism evidence="1">
    <name type="scientific">Raoultella planticola</name>
    <name type="common">Klebsiella planticola</name>
    <dbReference type="NCBI Taxonomy" id="575"/>
    <lineage>
        <taxon>Bacteria</taxon>
        <taxon>Pseudomonadati</taxon>
        <taxon>Pseudomonadota</taxon>
        <taxon>Gammaproteobacteria</taxon>
        <taxon>Enterobacterales</taxon>
        <taxon>Enterobacteriaceae</taxon>
        <taxon>Klebsiella/Raoultella group</taxon>
        <taxon>Raoultella</taxon>
    </lineage>
</organism>